<name>A0A2A8CVA8_9BACT</name>
<feature type="transmembrane region" description="Helical" evidence="1">
    <location>
        <begin position="255"/>
        <end position="280"/>
    </location>
</feature>
<dbReference type="OrthoDB" id="9810518at2"/>
<evidence type="ECO:0000313" key="3">
    <source>
        <dbReference type="Proteomes" id="UP000220102"/>
    </source>
</evidence>
<keyword evidence="1" id="KW-1133">Transmembrane helix</keyword>
<feature type="transmembrane region" description="Helical" evidence="1">
    <location>
        <begin position="162"/>
        <end position="185"/>
    </location>
</feature>
<dbReference type="Gene3D" id="3.30.750.24">
    <property type="entry name" value="STAS domain"/>
    <property type="match status" value="1"/>
</dbReference>
<dbReference type="InterPro" id="IPR036513">
    <property type="entry name" value="STAS_dom_sf"/>
</dbReference>
<dbReference type="EMBL" id="PDEQ01000007">
    <property type="protein sequence ID" value="PEN12586.1"/>
    <property type="molecule type" value="Genomic_DNA"/>
</dbReference>
<feature type="transmembrane region" description="Helical" evidence="1">
    <location>
        <begin position="206"/>
        <end position="225"/>
    </location>
</feature>
<accession>A0A2A8CVA8</accession>
<evidence type="ECO:0000313" key="2">
    <source>
        <dbReference type="EMBL" id="PEN12586.1"/>
    </source>
</evidence>
<dbReference type="Pfam" id="PF02405">
    <property type="entry name" value="MlaE"/>
    <property type="match status" value="1"/>
</dbReference>
<gene>
    <name evidence="2" type="ORF">CRI94_13795</name>
</gene>
<feature type="transmembrane region" description="Helical" evidence="1">
    <location>
        <begin position="341"/>
        <end position="366"/>
    </location>
</feature>
<dbReference type="GO" id="GO:0005548">
    <property type="term" value="F:phospholipid transporter activity"/>
    <property type="evidence" value="ECO:0007669"/>
    <property type="project" value="TreeGrafter"/>
</dbReference>
<dbReference type="InterPro" id="IPR030802">
    <property type="entry name" value="Permease_MalE"/>
</dbReference>
<proteinExistence type="predicted"/>
<keyword evidence="1" id="KW-0472">Membrane</keyword>
<dbReference type="PANTHER" id="PTHR30188:SF3">
    <property type="entry name" value="ABC TRANSPORTER PERMEASE"/>
    <property type="match status" value="1"/>
</dbReference>
<feature type="transmembrane region" description="Helical" evidence="1">
    <location>
        <begin position="292"/>
        <end position="321"/>
    </location>
</feature>
<keyword evidence="1" id="KW-0812">Transmembrane</keyword>
<keyword evidence="3" id="KW-1185">Reference proteome</keyword>
<dbReference type="Proteomes" id="UP000220102">
    <property type="component" value="Unassembled WGS sequence"/>
</dbReference>
<evidence type="ECO:0000256" key="1">
    <source>
        <dbReference type="SAM" id="Phobius"/>
    </source>
</evidence>
<dbReference type="GO" id="GO:0043190">
    <property type="term" value="C:ATP-binding cassette (ABC) transporter complex"/>
    <property type="evidence" value="ECO:0007669"/>
    <property type="project" value="InterPro"/>
</dbReference>
<dbReference type="PANTHER" id="PTHR30188">
    <property type="entry name" value="ABC TRANSPORTER PERMEASE PROTEIN-RELATED"/>
    <property type="match status" value="1"/>
</dbReference>
<comment type="caution">
    <text evidence="2">The sequence shown here is derived from an EMBL/GenBank/DDBJ whole genome shotgun (WGS) entry which is preliminary data.</text>
</comment>
<organism evidence="2 3">
    <name type="scientific">Longibacter salinarum</name>
    <dbReference type="NCBI Taxonomy" id="1850348"/>
    <lineage>
        <taxon>Bacteria</taxon>
        <taxon>Pseudomonadati</taxon>
        <taxon>Rhodothermota</taxon>
        <taxon>Rhodothermia</taxon>
        <taxon>Rhodothermales</taxon>
        <taxon>Salisaetaceae</taxon>
        <taxon>Longibacter</taxon>
    </lineage>
</organism>
<protein>
    <submittedName>
        <fullName evidence="2">ABC transporter permease</fullName>
    </submittedName>
</protein>
<dbReference type="RefSeq" id="WP_098076904.1">
    <property type="nucleotide sequence ID" value="NZ_PDEQ01000007.1"/>
</dbReference>
<reference evidence="2 3" key="1">
    <citation type="submission" date="2017-10" db="EMBL/GenBank/DDBJ databases">
        <title>Draft genome of Longibacter Salinarum.</title>
        <authorList>
            <person name="Goh K.M."/>
            <person name="Shamsir M.S."/>
            <person name="Lim S.W."/>
        </authorList>
    </citation>
    <scope>NUCLEOTIDE SEQUENCE [LARGE SCALE GENOMIC DNA]</scope>
    <source>
        <strain evidence="2 3">KCTC 52045</strain>
    </source>
</reference>
<dbReference type="SUPFAM" id="SSF52091">
    <property type="entry name" value="SpoIIaa-like"/>
    <property type="match status" value="1"/>
</dbReference>
<dbReference type="AlphaFoldDB" id="A0A2A8CVA8"/>
<sequence length="368" mass="39490">MDVSTRREGHIQVVVVQGDWHLGTPVPDADEVLTNGQADGTVAVESRELGDWDTSLLVFLLDLAETVESRGGTLQLDELPADVRSLLTMARAVPEHDVERDRPPESWIEFIGERTVDLWNGTKHFVHFTGEVAISAFRVATGRGEMRWRDFWWTLQRSSASALGIVTLIAFLVGLILSFLGAVVLRRFGADYYVSYLISYGMLRELGALMTAIIMAGRTGAAFAAELGSMKISEEIDALKTLGLSPVDVLVLPRVAAIFIALPLLTIYADLVGIFGGWFVAVQMLDVTTPQFFSGLIAPVTLADAVLGVVKGTVYGAIVGLTGCLRGMRTGNDAAAVGDAATSAVVTGITLIVLANAIIDWMAALLNI</sequence>